<dbReference type="AlphaFoldDB" id="A0ABD5QYE7"/>
<name>A0ABD5QYE7_9EURY</name>
<accession>A0ABD5QYE7</accession>
<dbReference type="InterPro" id="IPR000814">
    <property type="entry name" value="TBP"/>
</dbReference>
<keyword evidence="3" id="KW-0238">DNA-binding</keyword>
<keyword evidence="6" id="KW-1185">Reference proteome</keyword>
<reference evidence="5 6" key="1">
    <citation type="journal article" date="2019" name="Int. J. Syst. Evol. Microbiol.">
        <title>The Global Catalogue of Microorganisms (GCM) 10K type strain sequencing project: providing services to taxonomists for standard genome sequencing and annotation.</title>
        <authorList>
            <consortium name="The Broad Institute Genomics Platform"/>
            <consortium name="The Broad Institute Genome Sequencing Center for Infectious Disease"/>
            <person name="Wu L."/>
            <person name="Ma J."/>
        </authorList>
    </citation>
    <scope>NUCLEOTIDE SEQUENCE [LARGE SCALE GENOMIC DNA]</scope>
    <source>
        <strain evidence="5 6">CGMCC 1.12124</strain>
    </source>
</reference>
<protein>
    <submittedName>
        <fullName evidence="5">Uncharacterized protein</fullName>
    </submittedName>
</protein>
<dbReference type="Pfam" id="PF00352">
    <property type="entry name" value="TBP"/>
    <property type="match status" value="1"/>
</dbReference>
<evidence type="ECO:0000256" key="3">
    <source>
        <dbReference type="ARBA" id="ARBA00023125"/>
    </source>
</evidence>
<comment type="caution">
    <text evidence="5">The sequence shown here is derived from an EMBL/GenBank/DDBJ whole genome shotgun (WGS) entry which is preliminary data.</text>
</comment>
<dbReference type="GO" id="GO:0003677">
    <property type="term" value="F:DNA binding"/>
    <property type="evidence" value="ECO:0007669"/>
    <property type="project" value="UniProtKB-KW"/>
</dbReference>
<evidence type="ECO:0000256" key="4">
    <source>
        <dbReference type="ARBA" id="ARBA00023163"/>
    </source>
</evidence>
<evidence type="ECO:0000256" key="2">
    <source>
        <dbReference type="ARBA" id="ARBA00022737"/>
    </source>
</evidence>
<proteinExistence type="inferred from homology"/>
<evidence type="ECO:0000313" key="5">
    <source>
        <dbReference type="EMBL" id="MFC5277722.1"/>
    </source>
</evidence>
<dbReference type="InterPro" id="IPR012295">
    <property type="entry name" value="TBP_dom_sf"/>
</dbReference>
<comment type="similarity">
    <text evidence="1">Belongs to the TBP family.</text>
</comment>
<evidence type="ECO:0000256" key="1">
    <source>
        <dbReference type="ARBA" id="ARBA00005560"/>
    </source>
</evidence>
<sequence length="141" mass="14999">MSTNTIPLEEIRAQAADLPVDLYEGDATAYARFDQAFSLESVAIALGESDCLYDEATFPGVVYQPDNLPTTVVVSGDGTVLSIDATEEAHARSAVSNVIDTLDDLGLIVDARTPEISTNVRTVPFSLTPPSVETLGYDDDS</sequence>
<evidence type="ECO:0000313" key="6">
    <source>
        <dbReference type="Proteomes" id="UP001596118"/>
    </source>
</evidence>
<dbReference type="Gene3D" id="3.30.310.10">
    <property type="entry name" value="TATA-Binding Protein"/>
    <property type="match status" value="1"/>
</dbReference>
<gene>
    <name evidence="5" type="ORF">ACFPM1_02900</name>
</gene>
<keyword evidence="2" id="KW-0677">Repeat</keyword>
<dbReference type="SUPFAM" id="SSF55945">
    <property type="entry name" value="TATA-box binding protein-like"/>
    <property type="match status" value="1"/>
</dbReference>
<organism evidence="5 6">
    <name type="scientific">Halorubrum rubrum</name>
    <dbReference type="NCBI Taxonomy" id="1126240"/>
    <lineage>
        <taxon>Archaea</taxon>
        <taxon>Methanobacteriati</taxon>
        <taxon>Methanobacteriota</taxon>
        <taxon>Stenosarchaea group</taxon>
        <taxon>Halobacteria</taxon>
        <taxon>Halobacteriales</taxon>
        <taxon>Haloferacaceae</taxon>
        <taxon>Halorubrum</taxon>
    </lineage>
</organism>
<dbReference type="Proteomes" id="UP001596118">
    <property type="component" value="Unassembled WGS sequence"/>
</dbReference>
<dbReference type="RefSeq" id="WP_256412246.1">
    <property type="nucleotide sequence ID" value="NZ_JANHDM010000009.1"/>
</dbReference>
<dbReference type="EMBL" id="JBHSKY010000003">
    <property type="protein sequence ID" value="MFC5277722.1"/>
    <property type="molecule type" value="Genomic_DNA"/>
</dbReference>
<keyword evidence="4" id="KW-0804">Transcription</keyword>